<dbReference type="InterPro" id="IPR022041">
    <property type="entry name" value="Methyltransf_FA"/>
</dbReference>
<accession>A0A8D8B1L9</accession>
<feature type="chain" id="PRO_5034887774" evidence="1">
    <location>
        <begin position="18"/>
        <end position="193"/>
    </location>
</feature>
<dbReference type="PANTHER" id="PTHR36695:SF12">
    <property type="entry name" value="AGAP008648-PA"/>
    <property type="match status" value="1"/>
</dbReference>
<dbReference type="PANTHER" id="PTHR36695">
    <property type="entry name" value="AGAP008648-PA"/>
    <property type="match status" value="1"/>
</dbReference>
<evidence type="ECO:0000259" key="2">
    <source>
        <dbReference type="Pfam" id="PF12248"/>
    </source>
</evidence>
<feature type="domain" description="Farnesoic acid O-methyl transferase" evidence="2">
    <location>
        <begin position="40"/>
        <end position="190"/>
    </location>
</feature>
<evidence type="ECO:0000313" key="3">
    <source>
        <dbReference type="EMBL" id="CAG6466340.1"/>
    </source>
</evidence>
<proteinExistence type="predicted"/>
<reference evidence="3" key="1">
    <citation type="submission" date="2021-05" db="EMBL/GenBank/DDBJ databases">
        <authorList>
            <person name="Alioto T."/>
            <person name="Alioto T."/>
            <person name="Gomez Garrido J."/>
        </authorList>
    </citation>
    <scope>NUCLEOTIDE SEQUENCE</scope>
</reference>
<organism evidence="3">
    <name type="scientific">Culex pipiens</name>
    <name type="common">House mosquito</name>
    <dbReference type="NCBI Taxonomy" id="7175"/>
    <lineage>
        <taxon>Eukaryota</taxon>
        <taxon>Metazoa</taxon>
        <taxon>Ecdysozoa</taxon>
        <taxon>Arthropoda</taxon>
        <taxon>Hexapoda</taxon>
        <taxon>Insecta</taxon>
        <taxon>Pterygota</taxon>
        <taxon>Neoptera</taxon>
        <taxon>Endopterygota</taxon>
        <taxon>Diptera</taxon>
        <taxon>Nematocera</taxon>
        <taxon>Culicoidea</taxon>
        <taxon>Culicidae</taxon>
        <taxon>Culicinae</taxon>
        <taxon>Culicini</taxon>
        <taxon>Culex</taxon>
        <taxon>Culex</taxon>
    </lineage>
</organism>
<protein>
    <submittedName>
        <fullName evidence="3">(northern house mosquito) hypothetical protein</fullName>
    </submittedName>
</protein>
<feature type="signal peptide" evidence="1">
    <location>
        <begin position="1"/>
        <end position="17"/>
    </location>
</feature>
<dbReference type="EMBL" id="HBUE01055592">
    <property type="protein sequence ID" value="CAG6466340.1"/>
    <property type="molecule type" value="Transcribed_RNA"/>
</dbReference>
<keyword evidence="1" id="KW-0732">Signal</keyword>
<name>A0A8D8B1L9_CULPI</name>
<evidence type="ECO:0000256" key="1">
    <source>
        <dbReference type="SAM" id="SignalP"/>
    </source>
</evidence>
<dbReference type="Pfam" id="PF12248">
    <property type="entry name" value="Methyltransf_FA"/>
    <property type="match status" value="1"/>
</dbReference>
<dbReference type="AlphaFoldDB" id="A0A8D8B1L9"/>
<sequence length="193" mass="21936">MFLKIFLLAVAAKACTSSSLVPNSFEATVGCLQYNARTHYNYDHPYYPTASWRNIKSTEGVLRMRMGVSGNKSGYIRLAPTVRPFDETTMHEIVLGFDSDNRSYFQRYVRGGASRVHSFKLFKLNYIQKISIFEPLMFTVEVYPNGRVTVKLDTERYPFIDVTDAGVSAKYVGFANWDASDKAVFFVDCPLVD</sequence>